<dbReference type="OrthoDB" id="7274111at2"/>
<dbReference type="GO" id="GO:0003677">
    <property type="term" value="F:DNA binding"/>
    <property type="evidence" value="ECO:0007669"/>
    <property type="project" value="UniProtKB-KW"/>
</dbReference>
<dbReference type="InterPro" id="IPR005471">
    <property type="entry name" value="Tscrpt_reg_IclR_N"/>
</dbReference>
<evidence type="ECO:0000259" key="5">
    <source>
        <dbReference type="PROSITE" id="PS51078"/>
    </source>
</evidence>
<keyword evidence="3" id="KW-0804">Transcription</keyword>
<dbReference type="Gene3D" id="3.30.450.40">
    <property type="match status" value="1"/>
</dbReference>
<reference evidence="6 7" key="1">
    <citation type="submission" date="2019-01" db="EMBL/GenBank/DDBJ databases">
        <title>Novel species of Nocardioides.</title>
        <authorList>
            <person name="Liu Q."/>
            <person name="X Y.-H."/>
        </authorList>
    </citation>
    <scope>NUCLEOTIDE SEQUENCE [LARGE SCALE GENOMIC DNA]</scope>
    <source>
        <strain evidence="6 7">HLT2-9</strain>
    </source>
</reference>
<dbReference type="PROSITE" id="PS51077">
    <property type="entry name" value="HTH_ICLR"/>
    <property type="match status" value="1"/>
</dbReference>
<evidence type="ECO:0000256" key="3">
    <source>
        <dbReference type="ARBA" id="ARBA00023163"/>
    </source>
</evidence>
<gene>
    <name evidence="6" type="ORF">EUA94_12100</name>
</gene>
<evidence type="ECO:0000313" key="6">
    <source>
        <dbReference type="EMBL" id="RYC10536.1"/>
    </source>
</evidence>
<accession>A0A4Q2SWL5</accession>
<dbReference type="PANTHER" id="PTHR30136">
    <property type="entry name" value="HELIX-TURN-HELIX TRANSCRIPTIONAL REGULATOR, ICLR FAMILY"/>
    <property type="match status" value="1"/>
</dbReference>
<dbReference type="SUPFAM" id="SSF46785">
    <property type="entry name" value="Winged helix' DNA-binding domain"/>
    <property type="match status" value="1"/>
</dbReference>
<keyword evidence="1" id="KW-0805">Transcription regulation</keyword>
<dbReference type="GO" id="GO:0003700">
    <property type="term" value="F:DNA-binding transcription factor activity"/>
    <property type="evidence" value="ECO:0007669"/>
    <property type="project" value="TreeGrafter"/>
</dbReference>
<dbReference type="InterPro" id="IPR036388">
    <property type="entry name" value="WH-like_DNA-bd_sf"/>
</dbReference>
<sequence length="259" mass="27696">MTSSVPAGAERLSSVATASRILREFGKHSTQLGVSQLARSVGVGKSTAHRVIWTLVEEGLLEKVEETGLFRLTSVMRGLGASAETAQRLHEAATLPLDNLRPHTTGTLHVAILDGFDVLYVERREGRGAIPVFRSVGARNASYVTSSGKVLLAYLPDDQLQSLVAGMRLVPRTPRTITSRSLLLAELALVRRQGFAENRGESQPGMCSIAAPIRDPLGRVVASVSVAEHVADEAAGLLHLVRPVTETAQRISAGLGWQP</sequence>
<dbReference type="AlphaFoldDB" id="A0A4Q2SWL5"/>
<dbReference type="PANTHER" id="PTHR30136:SF24">
    <property type="entry name" value="HTH-TYPE TRANSCRIPTIONAL REPRESSOR ALLR"/>
    <property type="match status" value="1"/>
</dbReference>
<dbReference type="SMART" id="SM00346">
    <property type="entry name" value="HTH_ICLR"/>
    <property type="match status" value="1"/>
</dbReference>
<comment type="caution">
    <text evidence="6">The sequence shown here is derived from an EMBL/GenBank/DDBJ whole genome shotgun (WGS) entry which is preliminary data.</text>
</comment>
<dbReference type="Pfam" id="PF09339">
    <property type="entry name" value="HTH_IclR"/>
    <property type="match status" value="1"/>
</dbReference>
<dbReference type="Gene3D" id="1.10.10.10">
    <property type="entry name" value="Winged helix-like DNA-binding domain superfamily/Winged helix DNA-binding domain"/>
    <property type="match status" value="1"/>
</dbReference>
<dbReference type="GO" id="GO:0045892">
    <property type="term" value="P:negative regulation of DNA-templated transcription"/>
    <property type="evidence" value="ECO:0007669"/>
    <property type="project" value="TreeGrafter"/>
</dbReference>
<proteinExistence type="predicted"/>
<evidence type="ECO:0000256" key="2">
    <source>
        <dbReference type="ARBA" id="ARBA00023125"/>
    </source>
</evidence>
<dbReference type="InterPro" id="IPR036390">
    <property type="entry name" value="WH_DNA-bd_sf"/>
</dbReference>
<feature type="domain" description="HTH iclR-type" evidence="4">
    <location>
        <begin position="12"/>
        <end position="74"/>
    </location>
</feature>
<feature type="domain" description="IclR-ED" evidence="5">
    <location>
        <begin position="75"/>
        <end position="257"/>
    </location>
</feature>
<protein>
    <submittedName>
        <fullName evidence="6">IclR family transcriptional regulator</fullName>
    </submittedName>
</protein>
<keyword evidence="2" id="KW-0238">DNA-binding</keyword>
<dbReference type="RefSeq" id="WP_129427138.1">
    <property type="nucleotide sequence ID" value="NZ_SDWV01000011.1"/>
</dbReference>
<dbReference type="SUPFAM" id="SSF55781">
    <property type="entry name" value="GAF domain-like"/>
    <property type="match status" value="1"/>
</dbReference>
<dbReference type="EMBL" id="SDWV01000011">
    <property type="protein sequence ID" value="RYC10536.1"/>
    <property type="molecule type" value="Genomic_DNA"/>
</dbReference>
<name>A0A4Q2SWL5_9ACTN</name>
<dbReference type="InterPro" id="IPR050707">
    <property type="entry name" value="HTH_MetabolicPath_Reg"/>
</dbReference>
<evidence type="ECO:0000256" key="1">
    <source>
        <dbReference type="ARBA" id="ARBA00023015"/>
    </source>
</evidence>
<evidence type="ECO:0000313" key="7">
    <source>
        <dbReference type="Proteomes" id="UP000291101"/>
    </source>
</evidence>
<evidence type="ECO:0000259" key="4">
    <source>
        <dbReference type="PROSITE" id="PS51077"/>
    </source>
</evidence>
<dbReference type="PROSITE" id="PS51078">
    <property type="entry name" value="ICLR_ED"/>
    <property type="match status" value="1"/>
</dbReference>
<dbReference type="Pfam" id="PF01614">
    <property type="entry name" value="IclR_C"/>
    <property type="match status" value="1"/>
</dbReference>
<dbReference type="InterPro" id="IPR014757">
    <property type="entry name" value="Tscrpt_reg_IclR_C"/>
</dbReference>
<organism evidence="6 7">
    <name type="scientific">Nocardioides zhouii</name>
    <dbReference type="NCBI Taxonomy" id="1168729"/>
    <lineage>
        <taxon>Bacteria</taxon>
        <taxon>Bacillati</taxon>
        <taxon>Actinomycetota</taxon>
        <taxon>Actinomycetes</taxon>
        <taxon>Propionibacteriales</taxon>
        <taxon>Nocardioidaceae</taxon>
        <taxon>Nocardioides</taxon>
    </lineage>
</organism>
<dbReference type="InterPro" id="IPR029016">
    <property type="entry name" value="GAF-like_dom_sf"/>
</dbReference>
<keyword evidence="7" id="KW-1185">Reference proteome</keyword>
<dbReference type="Proteomes" id="UP000291101">
    <property type="component" value="Unassembled WGS sequence"/>
</dbReference>